<protein>
    <submittedName>
        <fullName evidence="2">Putative nucleic acid-binding protein</fullName>
    </submittedName>
</protein>
<comment type="caution">
    <text evidence="2">The sequence shown here is derived from an EMBL/GenBank/DDBJ whole genome shotgun (WGS) entry which is preliminary data.</text>
</comment>
<dbReference type="AlphaFoldDB" id="A0A4R7CBU6"/>
<accession>A0A4R7CBU6</accession>
<dbReference type="Pfam" id="PF01850">
    <property type="entry name" value="PIN"/>
    <property type="match status" value="1"/>
</dbReference>
<evidence type="ECO:0000313" key="3">
    <source>
        <dbReference type="Proteomes" id="UP000295122"/>
    </source>
</evidence>
<evidence type="ECO:0000259" key="1">
    <source>
        <dbReference type="Pfam" id="PF01850"/>
    </source>
</evidence>
<dbReference type="SUPFAM" id="SSF88723">
    <property type="entry name" value="PIN domain-like"/>
    <property type="match status" value="1"/>
</dbReference>
<name>A0A4R7CBU6_9HYPH</name>
<dbReference type="InterPro" id="IPR002716">
    <property type="entry name" value="PIN_dom"/>
</dbReference>
<feature type="domain" description="PIN" evidence="1">
    <location>
        <begin position="6"/>
        <end position="122"/>
    </location>
</feature>
<organism evidence="2 3">
    <name type="scientific">Enterovirga rhinocerotis</name>
    <dbReference type="NCBI Taxonomy" id="1339210"/>
    <lineage>
        <taxon>Bacteria</taxon>
        <taxon>Pseudomonadati</taxon>
        <taxon>Pseudomonadota</taxon>
        <taxon>Alphaproteobacteria</taxon>
        <taxon>Hyphomicrobiales</taxon>
        <taxon>Methylobacteriaceae</taxon>
        <taxon>Enterovirga</taxon>
    </lineage>
</organism>
<dbReference type="InterPro" id="IPR029060">
    <property type="entry name" value="PIN-like_dom_sf"/>
</dbReference>
<dbReference type="RefSeq" id="WP_133769777.1">
    <property type="nucleotide sequence ID" value="NZ_SNZR01000011.1"/>
</dbReference>
<reference evidence="2 3" key="1">
    <citation type="submission" date="2019-03" db="EMBL/GenBank/DDBJ databases">
        <title>Genomic Encyclopedia of Type Strains, Phase IV (KMG-IV): sequencing the most valuable type-strain genomes for metagenomic binning, comparative biology and taxonomic classification.</title>
        <authorList>
            <person name="Goeker M."/>
        </authorList>
    </citation>
    <scope>NUCLEOTIDE SEQUENCE [LARGE SCALE GENOMIC DNA]</scope>
    <source>
        <strain evidence="2 3">DSM 25903</strain>
    </source>
</reference>
<proteinExistence type="predicted"/>
<keyword evidence="3" id="KW-1185">Reference proteome</keyword>
<sequence length="149" mass="16847">MTTLFFLDANILIYTRDYRDPQKQKIAARWLRRLAASEQAVVNLQAINEVRHVALHKLTRLGADAIRDWTDDLKALGDTTVDEDTAAGAWAIHLKYRLSWFDCMVLSAAERLGCSHVVTEDMGADRQIGPLNLINPFLHDVDDVLTETN</sequence>
<dbReference type="Gene3D" id="3.40.50.1010">
    <property type="entry name" value="5'-nuclease"/>
    <property type="match status" value="1"/>
</dbReference>
<dbReference type="Proteomes" id="UP000295122">
    <property type="component" value="Unassembled WGS sequence"/>
</dbReference>
<dbReference type="CDD" id="cd18692">
    <property type="entry name" value="PIN_VapC-like"/>
    <property type="match status" value="1"/>
</dbReference>
<dbReference type="EMBL" id="SNZR01000011">
    <property type="protein sequence ID" value="TDR94925.1"/>
    <property type="molecule type" value="Genomic_DNA"/>
</dbReference>
<dbReference type="OrthoDB" id="163436at2"/>
<gene>
    <name evidence="2" type="ORF">EV668_2217</name>
</gene>
<evidence type="ECO:0000313" key="2">
    <source>
        <dbReference type="EMBL" id="TDR94925.1"/>
    </source>
</evidence>